<organism evidence="1 2">
    <name type="scientific">Coniosporium uncinatum</name>
    <dbReference type="NCBI Taxonomy" id="93489"/>
    <lineage>
        <taxon>Eukaryota</taxon>
        <taxon>Fungi</taxon>
        <taxon>Dikarya</taxon>
        <taxon>Ascomycota</taxon>
        <taxon>Pezizomycotina</taxon>
        <taxon>Dothideomycetes</taxon>
        <taxon>Dothideomycetes incertae sedis</taxon>
        <taxon>Coniosporium</taxon>
    </lineage>
</organism>
<dbReference type="Proteomes" id="UP001186974">
    <property type="component" value="Unassembled WGS sequence"/>
</dbReference>
<evidence type="ECO:0000313" key="1">
    <source>
        <dbReference type="EMBL" id="KAK3044925.1"/>
    </source>
</evidence>
<dbReference type="EMBL" id="JAWDJW010011261">
    <property type="protein sequence ID" value="KAK3044925.1"/>
    <property type="molecule type" value="Genomic_DNA"/>
</dbReference>
<comment type="caution">
    <text evidence="1">The sequence shown here is derived from an EMBL/GenBank/DDBJ whole genome shotgun (WGS) entry which is preliminary data.</text>
</comment>
<name>A0ACC3CUW1_9PEZI</name>
<accession>A0ACC3CUW1</accession>
<proteinExistence type="predicted"/>
<sequence length="286" mass="32139">MKEEQDKLFDPVPGNCRKIILSTNIAETSITIPEVRHVVDSGKVAEQRYDVLRRITKLQRTWVSRSSSKQRAGRAGRVEDGNYWALFSKARFDTFRQFAVPEMHRTDLQGLVLDIHGHSFDTPTREFLASAIEPPTAAAVEIAIEQLKNTEALTDDEELTPLGRVLASLPVHPSLGKMIILGIIFRCLDPMLILGAAANERSMFLSPIDKRQQAKTIRRFCSAGTSSDHVALINAFSEARRVREQEGEYAFKDFCNRYFIHHGAFTTIDSVSRQIENLLADSGLIP</sequence>
<protein>
    <submittedName>
        <fullName evidence="1">Uncharacterized protein</fullName>
    </submittedName>
</protein>
<reference evidence="1" key="1">
    <citation type="submission" date="2024-09" db="EMBL/GenBank/DDBJ databases">
        <title>Black Yeasts Isolated from many extreme environments.</title>
        <authorList>
            <person name="Coleine C."/>
            <person name="Stajich J.E."/>
            <person name="Selbmann L."/>
        </authorList>
    </citation>
    <scope>NUCLEOTIDE SEQUENCE</scope>
    <source>
        <strain evidence="1">CCFEE 5737</strain>
    </source>
</reference>
<feature type="non-terminal residue" evidence="1">
    <location>
        <position position="286"/>
    </location>
</feature>
<keyword evidence="2" id="KW-1185">Reference proteome</keyword>
<gene>
    <name evidence="1" type="ORF">LTS18_015029</name>
</gene>
<evidence type="ECO:0000313" key="2">
    <source>
        <dbReference type="Proteomes" id="UP001186974"/>
    </source>
</evidence>